<evidence type="ECO:0000256" key="5">
    <source>
        <dbReference type="ARBA" id="ARBA00023134"/>
    </source>
</evidence>
<comment type="function">
    <text evidence="6">One of the essential components for the initiation of protein synthesis. Protects formylmethionyl-tRNA from spontaneous hydrolysis and promotes its binding to the 30S ribosomal subunits. Also involved in the hydrolysis of GTP during the formation of the 70S ribosomal complex.</text>
</comment>
<name>A0A1Z1MTA4_9FLOR</name>
<protein>
    <recommendedName>
        <fullName evidence="7">Translation initiation factor IF-2, chloroplastic</fullName>
    </recommendedName>
</protein>
<dbReference type="InterPro" id="IPR015760">
    <property type="entry name" value="TIF_IF2"/>
</dbReference>
<evidence type="ECO:0000313" key="9">
    <source>
        <dbReference type="EMBL" id="ARW69119.1"/>
    </source>
</evidence>
<dbReference type="Gene3D" id="3.40.50.300">
    <property type="entry name" value="P-loop containing nucleotide triphosphate hydrolases"/>
    <property type="match status" value="1"/>
</dbReference>
<dbReference type="SUPFAM" id="SSF50447">
    <property type="entry name" value="Translation proteins"/>
    <property type="match status" value="2"/>
</dbReference>
<dbReference type="InterPro" id="IPR005225">
    <property type="entry name" value="Small_GTP-bd"/>
</dbReference>
<dbReference type="InterPro" id="IPR027417">
    <property type="entry name" value="P-loop_NTPase"/>
</dbReference>
<dbReference type="AlphaFoldDB" id="A0A1Z1MTA4"/>
<dbReference type="InterPro" id="IPR053905">
    <property type="entry name" value="EF-G-like_DII"/>
</dbReference>
<dbReference type="PANTHER" id="PTHR43381">
    <property type="entry name" value="TRANSLATION INITIATION FACTOR IF-2-RELATED"/>
    <property type="match status" value="1"/>
</dbReference>
<dbReference type="InterPro" id="IPR009000">
    <property type="entry name" value="Transl_B-barrel_sf"/>
</dbReference>
<proteinExistence type="inferred from homology"/>
<dbReference type="FunFam" id="3.40.50.300:FF:000019">
    <property type="entry name" value="Translation initiation factor IF-2"/>
    <property type="match status" value="1"/>
</dbReference>
<dbReference type="GO" id="GO:0005737">
    <property type="term" value="C:cytoplasm"/>
    <property type="evidence" value="ECO:0007669"/>
    <property type="project" value="TreeGrafter"/>
</dbReference>
<dbReference type="GO" id="GO:0005525">
    <property type="term" value="F:GTP binding"/>
    <property type="evidence" value="ECO:0007669"/>
    <property type="project" value="UniProtKB-KW"/>
</dbReference>
<dbReference type="CDD" id="cd03702">
    <property type="entry name" value="IF2_mtIF2_II"/>
    <property type="match status" value="1"/>
</dbReference>
<dbReference type="RefSeq" id="YP_009399513.1">
    <property type="nucleotide sequence ID" value="NC_035297.1"/>
</dbReference>
<dbReference type="InterPro" id="IPR000795">
    <property type="entry name" value="T_Tr_GTP-bd_dom"/>
</dbReference>
<reference evidence="9" key="1">
    <citation type="journal article" date="2017" name="J. Phycol.">
        <title>Analysis of chloroplast genomes and a supermatrix inform reclassification of the Rhodomelaceae (Rhodophyta).</title>
        <authorList>
            <person name="Diaz-Tapia P."/>
            <person name="Maggs C.A."/>
            <person name="West J.A."/>
            <person name="Verbruggen H."/>
        </authorList>
    </citation>
    <scope>NUCLEOTIDE SEQUENCE</scope>
    <source>
        <strain evidence="9">PD1725</strain>
    </source>
</reference>
<dbReference type="InterPro" id="IPR023115">
    <property type="entry name" value="TIF_IF2_dom3"/>
</dbReference>
<dbReference type="GO" id="GO:0003743">
    <property type="term" value="F:translation initiation factor activity"/>
    <property type="evidence" value="ECO:0007669"/>
    <property type="project" value="UniProtKB-KW"/>
</dbReference>
<comment type="similarity">
    <text evidence="1">Belongs to the TRAFAC class translation factor GTPase superfamily. Classic translation factor GTPase family. IF-2 subfamily.</text>
</comment>
<organism evidence="9">
    <name type="scientific">Dictyomenia sonderi</name>
    <dbReference type="NCBI Taxonomy" id="2007178"/>
    <lineage>
        <taxon>Eukaryota</taxon>
        <taxon>Rhodophyta</taxon>
        <taxon>Florideophyceae</taxon>
        <taxon>Rhodymeniophycidae</taxon>
        <taxon>Ceramiales</taxon>
        <taxon>Rhodomelaceae</taxon>
        <taxon>Pterosiphonieae</taxon>
        <taxon>Dictyomenia</taxon>
    </lineage>
</organism>
<keyword evidence="3" id="KW-0547">Nucleotide-binding</keyword>
<dbReference type="InterPro" id="IPR044145">
    <property type="entry name" value="IF2_II"/>
</dbReference>
<dbReference type="Gene3D" id="2.40.30.10">
    <property type="entry name" value="Translation factors"/>
    <property type="match status" value="2"/>
</dbReference>
<keyword evidence="9" id="KW-0934">Plastid</keyword>
<evidence type="ECO:0000256" key="6">
    <source>
        <dbReference type="ARBA" id="ARBA00025162"/>
    </source>
</evidence>
<dbReference type="NCBIfam" id="TIGR00487">
    <property type="entry name" value="IF-2"/>
    <property type="match status" value="1"/>
</dbReference>
<evidence type="ECO:0000256" key="2">
    <source>
        <dbReference type="ARBA" id="ARBA00022540"/>
    </source>
</evidence>
<geneLocation type="chloroplast" evidence="9"/>
<dbReference type="Pfam" id="PF00009">
    <property type="entry name" value="GTP_EFTU"/>
    <property type="match status" value="1"/>
</dbReference>
<evidence type="ECO:0000256" key="1">
    <source>
        <dbReference type="ARBA" id="ARBA00007733"/>
    </source>
</evidence>
<dbReference type="GO" id="GO:0003924">
    <property type="term" value="F:GTPase activity"/>
    <property type="evidence" value="ECO:0007669"/>
    <property type="project" value="InterPro"/>
</dbReference>
<dbReference type="SUPFAM" id="SSF52540">
    <property type="entry name" value="P-loop containing nucleoside triphosphate hydrolases"/>
    <property type="match status" value="1"/>
</dbReference>
<dbReference type="PROSITE" id="PS51722">
    <property type="entry name" value="G_TR_2"/>
    <property type="match status" value="1"/>
</dbReference>
<dbReference type="PANTHER" id="PTHR43381:SF5">
    <property type="entry name" value="TR-TYPE G DOMAIN-CONTAINING PROTEIN"/>
    <property type="match status" value="1"/>
</dbReference>
<evidence type="ECO:0000256" key="3">
    <source>
        <dbReference type="ARBA" id="ARBA00022741"/>
    </source>
</evidence>
<dbReference type="GeneID" id="33349292"/>
<keyword evidence="9" id="KW-0150">Chloroplast</keyword>
<dbReference type="InterPro" id="IPR036925">
    <property type="entry name" value="TIF_IF2_dom3_sf"/>
</dbReference>
<dbReference type="CDD" id="cd01887">
    <property type="entry name" value="IF2_eIF5B"/>
    <property type="match status" value="1"/>
</dbReference>
<dbReference type="Gene3D" id="3.40.50.10050">
    <property type="entry name" value="Translation initiation factor IF- 2, domain 3"/>
    <property type="match status" value="1"/>
</dbReference>
<keyword evidence="5" id="KW-0342">GTP-binding</keyword>
<dbReference type="Pfam" id="PF22042">
    <property type="entry name" value="EF-G_D2"/>
    <property type="match status" value="1"/>
</dbReference>
<dbReference type="FunFam" id="3.40.50.10050:FF:000001">
    <property type="entry name" value="Translation initiation factor IF-2"/>
    <property type="match status" value="1"/>
</dbReference>
<dbReference type="SUPFAM" id="SSF52156">
    <property type="entry name" value="Initiation factor IF2/eIF5b, domain 3"/>
    <property type="match status" value="1"/>
</dbReference>
<feature type="domain" description="Tr-type G" evidence="8">
    <location>
        <begin position="256"/>
        <end position="433"/>
    </location>
</feature>
<keyword evidence="2 9" id="KW-0396">Initiation factor</keyword>
<accession>A0A1Z1MTA4</accession>
<dbReference type="EMBL" id="MF101455">
    <property type="protein sequence ID" value="ARW69119.1"/>
    <property type="molecule type" value="Genomic_DNA"/>
</dbReference>
<dbReference type="NCBIfam" id="TIGR00231">
    <property type="entry name" value="small_GTP"/>
    <property type="match status" value="1"/>
</dbReference>
<dbReference type="CDD" id="cd03692">
    <property type="entry name" value="mtIF2_IVc"/>
    <property type="match status" value="1"/>
</dbReference>
<dbReference type="FunFam" id="2.40.30.10:FF:000008">
    <property type="entry name" value="Translation initiation factor IF-2"/>
    <property type="match status" value="1"/>
</dbReference>
<dbReference type="PRINTS" id="PR00315">
    <property type="entry name" value="ELONGATNFCT"/>
</dbReference>
<dbReference type="InterPro" id="IPR000178">
    <property type="entry name" value="TF_IF2_bacterial-like"/>
</dbReference>
<evidence type="ECO:0000256" key="7">
    <source>
        <dbReference type="ARBA" id="ARBA00044105"/>
    </source>
</evidence>
<keyword evidence="4" id="KW-0648">Protein biosynthesis</keyword>
<dbReference type="Pfam" id="PF11987">
    <property type="entry name" value="IF-2"/>
    <property type="match status" value="1"/>
</dbReference>
<evidence type="ECO:0000259" key="8">
    <source>
        <dbReference type="PROSITE" id="PS51722"/>
    </source>
</evidence>
<sequence length="754" mass="84518">MFYKSYYLFKLKFQIFNIVNSFVDLSYYDDILLLKNPKLLNVIGSRSFSVTSKINNSLKENFSSLTNSSTKFEKKQKVNPYEQDSIKSKKSKVKLIKSKHKTSDDIEDVKLFVNTSDDIFSQDLLNRSSTKLPKVNVKNKKRHKSKVDLSDNDNILQDSFQSQQEINYVQSDKNIVLNKPISIQDLSLQIGIPEAEIITYLFLKKSISATINEVLDLSIIRCIAENYGFNLVESQSVQEISNHKLLCVNSSVKSIRRSPVITILGHVDHGKTTLLDAILKTDLVSKESGGITQAISGYEIVWKYNFQQIKLIFLDTPGHQSFSKMRFRGAKVTDIVLLVVAIDDGLKPQTVEAVNYIKDMSLSCIVVITKSDKLIDNLSKIKNDLANYNILSDEWGGDIPFVEVSAINGKNIDLLLSKICTLSNAKNFVANPQELAVGTILESYVDKKQGSIANVLIQNGTLKLGDIITSENLYGKVKSITNTSNIKVKSSGPSSIVQVLGFTNVPQAGSIFCVFNDEKKAKSYCLQHSNIKQLDISLKSLNTRITLDNVSDIKQLKLIIKADTQGALEAILDLLSNVSQSKVQINIVSASFGNISNTDVELAVATGSFILAFNVNILSHINDLLKKYKINFQVFNIIYELLEYVENIMLDLIEPAYDKVLIGNAIVQTVFNMNKGYVAGCIVNKGKLNKKSYINVYRNDCIVYQGFIISLKRMKNDVEEVIAINECGLMSDFESWQELDLIYAYELVPKEKTL</sequence>
<evidence type="ECO:0000256" key="4">
    <source>
        <dbReference type="ARBA" id="ARBA00022917"/>
    </source>
</evidence>
<gene>
    <name evidence="9" type="primary">infB</name>
</gene>